<gene>
    <name evidence="1" type="ORF">M8330_10480</name>
</gene>
<evidence type="ECO:0000313" key="2">
    <source>
        <dbReference type="Proteomes" id="UP001139485"/>
    </source>
</evidence>
<accession>A0A9X2D7Q9</accession>
<dbReference type="Proteomes" id="UP001139485">
    <property type="component" value="Unassembled WGS sequence"/>
</dbReference>
<dbReference type="EMBL" id="JAMOIL010000011">
    <property type="protein sequence ID" value="MCM0620716.1"/>
    <property type="molecule type" value="Genomic_DNA"/>
</dbReference>
<organism evidence="1 2">
    <name type="scientific">Nocardioides bruguierae</name>
    <dbReference type="NCBI Taxonomy" id="2945102"/>
    <lineage>
        <taxon>Bacteria</taxon>
        <taxon>Bacillati</taxon>
        <taxon>Actinomycetota</taxon>
        <taxon>Actinomycetes</taxon>
        <taxon>Propionibacteriales</taxon>
        <taxon>Nocardioidaceae</taxon>
        <taxon>Nocardioides</taxon>
    </lineage>
</organism>
<evidence type="ECO:0000313" key="1">
    <source>
        <dbReference type="EMBL" id="MCM0620716.1"/>
    </source>
</evidence>
<sequence>MTREEAAALLGMGRADVDEWLPRRRRLRRLRRTAGVDRAEVGRLLRVAERLA</sequence>
<dbReference type="RefSeq" id="WP_250827271.1">
    <property type="nucleotide sequence ID" value="NZ_JAMOIL010000011.1"/>
</dbReference>
<dbReference type="AlphaFoldDB" id="A0A9X2D7Q9"/>
<proteinExistence type="predicted"/>
<protein>
    <submittedName>
        <fullName evidence="1">Uncharacterized protein</fullName>
    </submittedName>
</protein>
<name>A0A9X2D7Q9_9ACTN</name>
<keyword evidence="2" id="KW-1185">Reference proteome</keyword>
<comment type="caution">
    <text evidence="1">The sequence shown here is derived from an EMBL/GenBank/DDBJ whole genome shotgun (WGS) entry which is preliminary data.</text>
</comment>
<reference evidence="1" key="1">
    <citation type="submission" date="2022-05" db="EMBL/GenBank/DDBJ databases">
        <authorList>
            <person name="Tuo L."/>
        </authorList>
    </citation>
    <scope>NUCLEOTIDE SEQUENCE</scope>
    <source>
        <strain evidence="1">BSK12Z-4</strain>
    </source>
</reference>